<dbReference type="STRING" id="504472.Slin_0979"/>
<reference evidence="3 4" key="1">
    <citation type="journal article" date="2010" name="Stand. Genomic Sci.">
        <title>Complete genome sequence of Spirosoma linguale type strain (1).</title>
        <authorList>
            <person name="Lail K."/>
            <person name="Sikorski J."/>
            <person name="Saunders E."/>
            <person name="Lapidus A."/>
            <person name="Glavina Del Rio T."/>
            <person name="Copeland A."/>
            <person name="Tice H."/>
            <person name="Cheng J.-F."/>
            <person name="Lucas S."/>
            <person name="Nolan M."/>
            <person name="Bruce D."/>
            <person name="Goodwin L."/>
            <person name="Pitluck S."/>
            <person name="Ivanova N."/>
            <person name="Mavromatis K."/>
            <person name="Ovchinnikova G."/>
            <person name="Pati A."/>
            <person name="Chen A."/>
            <person name="Palaniappan K."/>
            <person name="Land M."/>
            <person name="Hauser L."/>
            <person name="Chang Y.-J."/>
            <person name="Jeffries C.D."/>
            <person name="Chain P."/>
            <person name="Brettin T."/>
            <person name="Detter J.C."/>
            <person name="Schuetze A."/>
            <person name="Rohde M."/>
            <person name="Tindall B.J."/>
            <person name="Goeker M."/>
            <person name="Bristow J."/>
            <person name="Eisen J.A."/>
            <person name="Markowitz V."/>
            <person name="Hugenholtz P."/>
            <person name="Kyrpides N.C."/>
            <person name="Klenk H.-P."/>
            <person name="Chen F."/>
        </authorList>
    </citation>
    <scope>NUCLEOTIDE SEQUENCE [LARGE SCALE GENOMIC DNA]</scope>
    <source>
        <strain evidence="4">ATCC 33905 / DSM 74 / LMG 10896 / Claus 1</strain>
    </source>
</reference>
<dbReference type="GO" id="GO:0018773">
    <property type="term" value="F:acetylpyruvate hydrolase activity"/>
    <property type="evidence" value="ECO:0007669"/>
    <property type="project" value="TreeGrafter"/>
</dbReference>
<dbReference type="KEGG" id="sli:Slin_0979"/>
<dbReference type="InterPro" id="IPR011234">
    <property type="entry name" value="Fumarylacetoacetase-like_C"/>
</dbReference>
<keyword evidence="3" id="KW-0378">Hydrolase</keyword>
<keyword evidence="4" id="KW-1185">Reference proteome</keyword>
<dbReference type="HOGENOM" id="CLU_028458_5_2_10"/>
<organism evidence="3 4">
    <name type="scientific">Spirosoma linguale (strain ATCC 33905 / DSM 74 / LMG 10896 / Claus 1)</name>
    <dbReference type="NCBI Taxonomy" id="504472"/>
    <lineage>
        <taxon>Bacteria</taxon>
        <taxon>Pseudomonadati</taxon>
        <taxon>Bacteroidota</taxon>
        <taxon>Cytophagia</taxon>
        <taxon>Cytophagales</taxon>
        <taxon>Cytophagaceae</taxon>
        <taxon>Spirosoma</taxon>
    </lineage>
</organism>
<dbReference type="AlphaFoldDB" id="D2QJ16"/>
<name>D2QJ16_SPILD</name>
<proteinExistence type="predicted"/>
<dbReference type="Pfam" id="PF01557">
    <property type="entry name" value="FAA_hydrolase"/>
    <property type="match status" value="1"/>
</dbReference>
<dbReference type="Proteomes" id="UP000002028">
    <property type="component" value="Chromosome"/>
</dbReference>
<sequence length="212" mass="24057">MAGFTRFMSMKIICVGRNYVEHIKELNNEQPDDPVIFMKPETAIPLKHEPFFYPDFSSDVHHEVEILVKINRVGKNIDEKFAHKYYDEIGVGVDFTARDLQSKLKAKGLPWELAKGFNGSAPISGFVPKTDFADLQNLNFRLDVNGETRQLGNTSLMLFKIDYLISFVSRYFLLQQGDILFTGTPKGVGPVNVGDQLTAFIEDKPMLTFDVK</sequence>
<dbReference type="eggNOG" id="COG0179">
    <property type="taxonomic scope" value="Bacteria"/>
</dbReference>
<evidence type="ECO:0000313" key="3">
    <source>
        <dbReference type="EMBL" id="ADB37030.1"/>
    </source>
</evidence>
<dbReference type="EMBL" id="CP001769">
    <property type="protein sequence ID" value="ADB37030.1"/>
    <property type="molecule type" value="Genomic_DNA"/>
</dbReference>
<keyword evidence="1" id="KW-0479">Metal-binding</keyword>
<evidence type="ECO:0000256" key="1">
    <source>
        <dbReference type="ARBA" id="ARBA00022723"/>
    </source>
</evidence>
<gene>
    <name evidence="3" type="ordered locus">Slin_0979</name>
</gene>
<dbReference type="NCBIfam" id="NF007967">
    <property type="entry name" value="PRK10691.1"/>
    <property type="match status" value="1"/>
</dbReference>
<accession>D2QJ16</accession>
<feature type="domain" description="Fumarylacetoacetase-like C-terminal" evidence="2">
    <location>
        <begin position="11"/>
        <end position="209"/>
    </location>
</feature>
<evidence type="ECO:0000313" key="4">
    <source>
        <dbReference type="Proteomes" id="UP000002028"/>
    </source>
</evidence>
<evidence type="ECO:0000259" key="2">
    <source>
        <dbReference type="Pfam" id="PF01557"/>
    </source>
</evidence>
<protein>
    <submittedName>
        <fullName evidence="3">Fumarylacetoacetate (FAA) hydrolase</fullName>
    </submittedName>
</protein>
<dbReference type="GO" id="GO:0046872">
    <property type="term" value="F:metal ion binding"/>
    <property type="evidence" value="ECO:0007669"/>
    <property type="project" value="UniProtKB-KW"/>
</dbReference>
<dbReference type="PANTHER" id="PTHR11820:SF7">
    <property type="entry name" value="ACYLPYRUVASE FAHD1, MITOCHONDRIAL"/>
    <property type="match status" value="1"/>
</dbReference>
<dbReference type="PANTHER" id="PTHR11820">
    <property type="entry name" value="ACYLPYRUVASE"/>
    <property type="match status" value="1"/>
</dbReference>
<dbReference type="InterPro" id="IPR036663">
    <property type="entry name" value="Fumarylacetoacetase_C_sf"/>
</dbReference>
<dbReference type="Gene3D" id="3.90.850.10">
    <property type="entry name" value="Fumarylacetoacetase-like, C-terminal domain"/>
    <property type="match status" value="1"/>
</dbReference>
<dbReference type="SUPFAM" id="SSF56529">
    <property type="entry name" value="FAH"/>
    <property type="match status" value="1"/>
</dbReference>